<gene>
    <name evidence="4" type="ORF">NMOB1V02_LOCUS12073</name>
</gene>
<dbReference type="PANTHER" id="PTHR15726">
    <property type="entry name" value="RAB11-FAMILY INTERACTING PROTEIN"/>
    <property type="match status" value="1"/>
</dbReference>
<accession>A0A7R9BZH5</accession>
<evidence type="ECO:0000259" key="3">
    <source>
        <dbReference type="Pfam" id="PF25450"/>
    </source>
</evidence>
<dbReference type="PANTHER" id="PTHR15726:SF7">
    <property type="entry name" value="NUCLEAR FALLOUT, ISOFORM J"/>
    <property type="match status" value="1"/>
</dbReference>
<evidence type="ECO:0000313" key="5">
    <source>
        <dbReference type="Proteomes" id="UP000678499"/>
    </source>
</evidence>
<dbReference type="GO" id="GO:0032456">
    <property type="term" value="P:endocytic recycling"/>
    <property type="evidence" value="ECO:0007669"/>
    <property type="project" value="TreeGrafter"/>
</dbReference>
<dbReference type="GO" id="GO:0055038">
    <property type="term" value="C:recycling endosome membrane"/>
    <property type="evidence" value="ECO:0007669"/>
    <property type="project" value="TreeGrafter"/>
</dbReference>
<dbReference type="InterPro" id="IPR051977">
    <property type="entry name" value="Rab11-interacting_regulator"/>
</dbReference>
<dbReference type="Proteomes" id="UP000678499">
    <property type="component" value="Unassembled WGS sequence"/>
</dbReference>
<feature type="compositionally biased region" description="Low complexity" evidence="2">
    <location>
        <begin position="22"/>
        <end position="32"/>
    </location>
</feature>
<proteinExistence type="predicted"/>
<sequence length="147" mass="16715">MTAGACYRICVNVGWTERNGSLNRSSSFNSSGRGSGGSGCDGEEPYSDVSLEEDVIDLNHKVSLPLCFDDNERFRILVNLLQEQISALADNQNTTDDRYQKVKHENSTLNSRIQMLEEQLRELEMRGEDQLVSEQKRCRELVARIER</sequence>
<dbReference type="EMBL" id="OA890326">
    <property type="protein sequence ID" value="CAD7284467.1"/>
    <property type="molecule type" value="Genomic_DNA"/>
</dbReference>
<feature type="coiled-coil region" evidence="1">
    <location>
        <begin position="99"/>
        <end position="126"/>
    </location>
</feature>
<dbReference type="GO" id="GO:0030139">
    <property type="term" value="C:endocytic vesicle"/>
    <property type="evidence" value="ECO:0007669"/>
    <property type="project" value="TreeGrafter"/>
</dbReference>
<evidence type="ECO:0000256" key="2">
    <source>
        <dbReference type="SAM" id="MobiDB-lite"/>
    </source>
</evidence>
<protein>
    <recommendedName>
        <fullName evidence="3">Rab11-FIP3/4 domain-containing protein</fullName>
    </recommendedName>
</protein>
<dbReference type="GO" id="GO:0032154">
    <property type="term" value="C:cleavage furrow"/>
    <property type="evidence" value="ECO:0007669"/>
    <property type="project" value="TreeGrafter"/>
</dbReference>
<dbReference type="GO" id="GO:0030496">
    <property type="term" value="C:midbody"/>
    <property type="evidence" value="ECO:0007669"/>
    <property type="project" value="TreeGrafter"/>
</dbReference>
<dbReference type="GO" id="GO:0032465">
    <property type="term" value="P:regulation of cytokinesis"/>
    <property type="evidence" value="ECO:0007669"/>
    <property type="project" value="TreeGrafter"/>
</dbReference>
<dbReference type="InterPro" id="IPR057316">
    <property type="entry name" value="Rab11-FIP3/4_dom"/>
</dbReference>
<evidence type="ECO:0000313" key="4">
    <source>
        <dbReference type="EMBL" id="CAD7284467.1"/>
    </source>
</evidence>
<keyword evidence="1" id="KW-0175">Coiled coil</keyword>
<dbReference type="Pfam" id="PF25450">
    <property type="entry name" value="Rab11-FIP3"/>
    <property type="match status" value="1"/>
</dbReference>
<reference evidence="4" key="1">
    <citation type="submission" date="2020-11" db="EMBL/GenBank/DDBJ databases">
        <authorList>
            <person name="Tran Van P."/>
        </authorList>
    </citation>
    <scope>NUCLEOTIDE SEQUENCE</scope>
</reference>
<organism evidence="4">
    <name type="scientific">Notodromas monacha</name>
    <dbReference type="NCBI Taxonomy" id="399045"/>
    <lineage>
        <taxon>Eukaryota</taxon>
        <taxon>Metazoa</taxon>
        <taxon>Ecdysozoa</taxon>
        <taxon>Arthropoda</taxon>
        <taxon>Crustacea</taxon>
        <taxon>Oligostraca</taxon>
        <taxon>Ostracoda</taxon>
        <taxon>Podocopa</taxon>
        <taxon>Podocopida</taxon>
        <taxon>Cypridocopina</taxon>
        <taxon>Cypridoidea</taxon>
        <taxon>Cyprididae</taxon>
        <taxon>Notodromas</taxon>
    </lineage>
</organism>
<feature type="domain" description="Rab11-FIP3/4" evidence="3">
    <location>
        <begin position="98"/>
        <end position="147"/>
    </location>
</feature>
<name>A0A7R9BZH5_9CRUS</name>
<feature type="region of interest" description="Disordered" evidence="2">
    <location>
        <begin position="22"/>
        <end position="46"/>
    </location>
</feature>
<dbReference type="EMBL" id="CAJPEX010008289">
    <property type="protein sequence ID" value="CAG0924619.1"/>
    <property type="molecule type" value="Genomic_DNA"/>
</dbReference>
<feature type="non-terminal residue" evidence="4">
    <location>
        <position position="147"/>
    </location>
</feature>
<evidence type="ECO:0000256" key="1">
    <source>
        <dbReference type="SAM" id="Coils"/>
    </source>
</evidence>
<dbReference type="OrthoDB" id="418358at2759"/>
<dbReference type="AlphaFoldDB" id="A0A7R9BZH5"/>
<keyword evidence="5" id="KW-1185">Reference proteome</keyword>